<keyword evidence="4 8" id="KW-0812">Transmembrane</keyword>
<evidence type="ECO:0000256" key="6">
    <source>
        <dbReference type="ARBA" id="ARBA00023136"/>
    </source>
</evidence>
<dbReference type="PROSITE" id="PS52016">
    <property type="entry name" value="TONB_DEPENDENT_REC_3"/>
    <property type="match status" value="1"/>
</dbReference>
<protein>
    <recommendedName>
        <fullName evidence="16">TonB-dependent receptor</fullName>
    </recommendedName>
</protein>
<evidence type="ECO:0000259" key="12">
    <source>
        <dbReference type="Pfam" id="PF00593"/>
    </source>
</evidence>
<dbReference type="RefSeq" id="WP_102114159.1">
    <property type="nucleotide sequence ID" value="NZ_BMGN01000007.1"/>
</dbReference>
<evidence type="ECO:0000313" key="15">
    <source>
        <dbReference type="Proteomes" id="UP000234752"/>
    </source>
</evidence>
<dbReference type="InterPro" id="IPR036942">
    <property type="entry name" value="Beta-barrel_TonB_sf"/>
</dbReference>
<feature type="domain" description="TonB-dependent receptor-like beta-barrel" evidence="12">
    <location>
        <begin position="506"/>
        <end position="899"/>
    </location>
</feature>
<dbReference type="Gene3D" id="2.170.130.10">
    <property type="entry name" value="TonB-dependent receptor, plug domain"/>
    <property type="match status" value="1"/>
</dbReference>
<keyword evidence="15" id="KW-1185">Reference proteome</keyword>
<dbReference type="OrthoDB" id="7051241at2"/>
<evidence type="ECO:0000256" key="5">
    <source>
        <dbReference type="ARBA" id="ARBA00023077"/>
    </source>
</evidence>
<dbReference type="PANTHER" id="PTHR47234">
    <property type="match status" value="1"/>
</dbReference>
<keyword evidence="5 9" id="KW-0798">TonB box</keyword>
<keyword evidence="11" id="KW-0732">Signal</keyword>
<dbReference type="Pfam" id="PF00593">
    <property type="entry name" value="TonB_dep_Rec_b-barrel"/>
    <property type="match status" value="1"/>
</dbReference>
<dbReference type="Gene3D" id="2.40.170.20">
    <property type="entry name" value="TonB-dependent receptor, beta-barrel domain"/>
    <property type="match status" value="1"/>
</dbReference>
<dbReference type="Pfam" id="PF07715">
    <property type="entry name" value="Plug"/>
    <property type="match status" value="1"/>
</dbReference>
<dbReference type="AlphaFoldDB" id="A0A2K9NJ54"/>
<dbReference type="InterPro" id="IPR037066">
    <property type="entry name" value="Plug_dom_sf"/>
</dbReference>
<accession>A0A2K9NJ54</accession>
<keyword evidence="2 8" id="KW-0813">Transport</keyword>
<evidence type="ECO:0000256" key="2">
    <source>
        <dbReference type="ARBA" id="ARBA00022448"/>
    </source>
</evidence>
<feature type="domain" description="TonB-dependent receptor plug" evidence="13">
    <location>
        <begin position="51"/>
        <end position="169"/>
    </location>
</feature>
<evidence type="ECO:0000256" key="8">
    <source>
        <dbReference type="PROSITE-ProRule" id="PRU01360"/>
    </source>
</evidence>
<dbReference type="GO" id="GO:0009279">
    <property type="term" value="C:cell outer membrane"/>
    <property type="evidence" value="ECO:0007669"/>
    <property type="project" value="UniProtKB-SubCell"/>
</dbReference>
<evidence type="ECO:0000256" key="7">
    <source>
        <dbReference type="ARBA" id="ARBA00023237"/>
    </source>
</evidence>
<dbReference type="EMBL" id="CP025612">
    <property type="protein sequence ID" value="AUN32626.1"/>
    <property type="molecule type" value="Genomic_DNA"/>
</dbReference>
<comment type="similarity">
    <text evidence="8 9">Belongs to the TonB-dependent receptor family.</text>
</comment>
<keyword evidence="3 8" id="KW-1134">Transmembrane beta strand</keyword>
<dbReference type="Proteomes" id="UP000234752">
    <property type="component" value="Chromosome eg_2"/>
</dbReference>
<dbReference type="SUPFAM" id="SSF56935">
    <property type="entry name" value="Porins"/>
    <property type="match status" value="1"/>
</dbReference>
<evidence type="ECO:0000256" key="11">
    <source>
        <dbReference type="SAM" id="SignalP"/>
    </source>
</evidence>
<dbReference type="PANTHER" id="PTHR47234:SF3">
    <property type="entry name" value="SECRETIN_TONB SHORT N-TERMINAL DOMAIN-CONTAINING PROTEIN"/>
    <property type="match status" value="1"/>
</dbReference>
<reference evidence="14 15" key="1">
    <citation type="submission" date="2017-12" db="EMBL/GenBank/DDBJ databases">
        <title>Genomes of bacteria within cyanobacterial aggregates.</title>
        <authorList>
            <person name="Cai H."/>
        </authorList>
    </citation>
    <scope>NUCLEOTIDE SEQUENCE [LARGE SCALE GENOMIC DNA]</scope>
    <source>
        <strain evidence="14 15">TH16</strain>
    </source>
</reference>
<keyword evidence="7 8" id="KW-0998">Cell outer membrane</keyword>
<organism evidence="14 15">
    <name type="scientific">Niveispirillum cyanobacteriorum</name>
    <dbReference type="NCBI Taxonomy" id="1612173"/>
    <lineage>
        <taxon>Bacteria</taxon>
        <taxon>Pseudomonadati</taxon>
        <taxon>Pseudomonadota</taxon>
        <taxon>Alphaproteobacteria</taxon>
        <taxon>Rhodospirillales</taxon>
        <taxon>Azospirillaceae</taxon>
        <taxon>Niveispirillum</taxon>
    </lineage>
</organism>
<evidence type="ECO:0000259" key="13">
    <source>
        <dbReference type="Pfam" id="PF07715"/>
    </source>
</evidence>
<evidence type="ECO:0000256" key="1">
    <source>
        <dbReference type="ARBA" id="ARBA00004571"/>
    </source>
</evidence>
<dbReference type="InterPro" id="IPR000531">
    <property type="entry name" value="Beta-barrel_TonB"/>
</dbReference>
<feature type="chain" id="PRO_5014688275" description="TonB-dependent receptor" evidence="11">
    <location>
        <begin position="25"/>
        <end position="941"/>
    </location>
</feature>
<evidence type="ECO:0000256" key="9">
    <source>
        <dbReference type="RuleBase" id="RU003357"/>
    </source>
</evidence>
<proteinExistence type="inferred from homology"/>
<keyword evidence="6 8" id="KW-0472">Membrane</keyword>
<dbReference type="InterPro" id="IPR039426">
    <property type="entry name" value="TonB-dep_rcpt-like"/>
</dbReference>
<evidence type="ECO:0000256" key="4">
    <source>
        <dbReference type="ARBA" id="ARBA00022692"/>
    </source>
</evidence>
<evidence type="ECO:0008006" key="16">
    <source>
        <dbReference type="Google" id="ProtNLM"/>
    </source>
</evidence>
<sequence length="941" mass="99994">MSMRFLASALLSGASALIITHAVAAQTAAGQAEILEEVIVTGSRVIKDGANSPSPVTVIGTDDLLTTQPGATLAEALNSLPVFSGSRGSASNPTTVGSAAGGNGSANQLNLRNIGPTRTLVLMDGKRVPPTLFNGVVDVDIIPQLLVERVDVVTGGVSAVYGSDAMTGVVNYVINRKLQGLRADVSYGVSEQGDATKFNTAMAYGTDINDRVHVEFSYEYRDEGGIDNRTDRDWLNQVGVTGAGTAASPYFLQTNLRQKDFPFGGLITTGALAGQVFKTNGALSPFVAGTATGTSAIQIGGDGGYWDSGLIAQLEGHQLFGRLDHDVTDDIHAYAQLSGTFKTNSSYAETNQLNGVAISRTNAFLSPQIQALIPANQPTFRFSKFMADVPRIQAVSDSEQIIATTGFDGRAGGINWAIDYTHGEAVLDTDLNNVINRQKLWSALDAVVNPANGQTVCNITLTNPALANGCVPLNVFGPNASAAEAIGYVTDTIAYHSKTVMNDIAGQVGGSPFDTWAGPVNAALSAEWRKVSFSSESGAAPSDVVDCTGIRFNCTAGTQLTESVFGETAGVSQTVYEAAVEFDAPLLVDSVLAKSLNVNGAARYTHYNTSGTYWTWKLGIDWHVTDEVRLRGTRSRDIRAPTLYDLFSPTTIIPVRPTDLLTGLSPTTPQVDEGNPDLTAEIGNTVTAGIVWQPSSDLNIAVDGYRIRISDAVTQIAGSTPAYQQACYASGGTSPYCLLQERPNGFADRSAANAVTRWLTKNINLSEIETWGIDTELNYSAELLDRPMMFRVLAAWQPHVYYRQPNVATLDQGGVAFGPLGLAATPSVRLSAFFRFQPVENVTVDISQRWRNAMKLGGDPSQVWVKNRIGAFATTGINVAWDTSTAFGNLQIYGNVQNVFDATPPIGGFSGNGTRAGLRDGFALGDDPRGRYFTAGAKIRF</sequence>
<evidence type="ECO:0000313" key="14">
    <source>
        <dbReference type="EMBL" id="AUN32626.1"/>
    </source>
</evidence>
<name>A0A2K9NJ54_9PROT</name>
<feature type="region of interest" description="Disordered" evidence="10">
    <location>
        <begin position="88"/>
        <end position="108"/>
    </location>
</feature>
<feature type="signal peptide" evidence="11">
    <location>
        <begin position="1"/>
        <end position="24"/>
    </location>
</feature>
<evidence type="ECO:0000256" key="10">
    <source>
        <dbReference type="SAM" id="MobiDB-lite"/>
    </source>
</evidence>
<comment type="subcellular location">
    <subcellularLocation>
        <location evidence="1 8">Cell outer membrane</location>
        <topology evidence="1 8">Multi-pass membrane protein</topology>
    </subcellularLocation>
</comment>
<gene>
    <name evidence="14" type="ORF">C0V82_20080</name>
</gene>
<dbReference type="InterPro" id="IPR012910">
    <property type="entry name" value="Plug_dom"/>
</dbReference>
<dbReference type="KEGG" id="ncb:C0V82_20080"/>
<evidence type="ECO:0000256" key="3">
    <source>
        <dbReference type="ARBA" id="ARBA00022452"/>
    </source>
</evidence>